<name>A0ABD2ZDK2_9GENT</name>
<accession>A0ABD2ZDK2</accession>
<dbReference type="AlphaFoldDB" id="A0ABD2ZDK2"/>
<protein>
    <submittedName>
        <fullName evidence="3">Uncharacterized protein</fullName>
    </submittedName>
</protein>
<organism evidence="3 4">
    <name type="scientific">Cinchona calisaya</name>
    <dbReference type="NCBI Taxonomy" id="153742"/>
    <lineage>
        <taxon>Eukaryota</taxon>
        <taxon>Viridiplantae</taxon>
        <taxon>Streptophyta</taxon>
        <taxon>Embryophyta</taxon>
        <taxon>Tracheophyta</taxon>
        <taxon>Spermatophyta</taxon>
        <taxon>Magnoliopsida</taxon>
        <taxon>eudicotyledons</taxon>
        <taxon>Gunneridae</taxon>
        <taxon>Pentapetalae</taxon>
        <taxon>asterids</taxon>
        <taxon>lamiids</taxon>
        <taxon>Gentianales</taxon>
        <taxon>Rubiaceae</taxon>
        <taxon>Cinchonoideae</taxon>
        <taxon>Cinchoneae</taxon>
        <taxon>Cinchona</taxon>
    </lineage>
</organism>
<feature type="region of interest" description="Disordered" evidence="1">
    <location>
        <begin position="1"/>
        <end position="30"/>
    </location>
</feature>
<reference evidence="3 4" key="1">
    <citation type="submission" date="2024-11" db="EMBL/GenBank/DDBJ databases">
        <title>A near-complete genome assembly of Cinchona calisaya.</title>
        <authorList>
            <person name="Lian D.C."/>
            <person name="Zhao X.W."/>
            <person name="Wei L."/>
        </authorList>
    </citation>
    <scope>NUCLEOTIDE SEQUENCE [LARGE SCALE GENOMIC DNA]</scope>
    <source>
        <tissue evidence="3">Nenye</tissue>
    </source>
</reference>
<keyword evidence="4" id="KW-1185">Reference proteome</keyword>
<evidence type="ECO:0000313" key="3">
    <source>
        <dbReference type="EMBL" id="KAL3516345.1"/>
    </source>
</evidence>
<dbReference type="Proteomes" id="UP001630127">
    <property type="component" value="Unassembled WGS sequence"/>
</dbReference>
<dbReference type="EMBL" id="JBJUIK010000010">
    <property type="protein sequence ID" value="KAL3516345.1"/>
    <property type="molecule type" value="Genomic_DNA"/>
</dbReference>
<feature type="transmembrane region" description="Helical" evidence="2">
    <location>
        <begin position="71"/>
        <end position="94"/>
    </location>
</feature>
<proteinExistence type="predicted"/>
<comment type="caution">
    <text evidence="3">The sequence shown here is derived from an EMBL/GenBank/DDBJ whole genome shotgun (WGS) entry which is preliminary data.</text>
</comment>
<gene>
    <name evidence="3" type="ORF">ACH5RR_023247</name>
</gene>
<evidence type="ECO:0000256" key="2">
    <source>
        <dbReference type="SAM" id="Phobius"/>
    </source>
</evidence>
<keyword evidence="2" id="KW-0472">Membrane</keyword>
<evidence type="ECO:0000256" key="1">
    <source>
        <dbReference type="SAM" id="MobiDB-lite"/>
    </source>
</evidence>
<sequence length="109" mass="12206">MEKGDQPASIMQIEHQDRIPSQKPNPTGDDPTNLCVIMPYLESYLINLSLGTSRLLDGGNLTLMFWQLEILALWAVGVSFVTLKVTLFSALLNISAMAPTRRLRLLDYN</sequence>
<keyword evidence="2" id="KW-1133">Transmembrane helix</keyword>
<evidence type="ECO:0000313" key="4">
    <source>
        <dbReference type="Proteomes" id="UP001630127"/>
    </source>
</evidence>
<keyword evidence="2" id="KW-0812">Transmembrane</keyword>